<reference evidence="2 3" key="1">
    <citation type="journal article" date="2015" name="Genome Announc.">
        <title>Expanding the biotechnology potential of lactobacilli through comparative genomics of 213 strains and associated genera.</title>
        <authorList>
            <person name="Sun Z."/>
            <person name="Harris H.M."/>
            <person name="McCann A."/>
            <person name="Guo C."/>
            <person name="Argimon S."/>
            <person name="Zhang W."/>
            <person name="Yang X."/>
            <person name="Jeffery I.B."/>
            <person name="Cooney J.C."/>
            <person name="Kagawa T.F."/>
            <person name="Liu W."/>
            <person name="Song Y."/>
            <person name="Salvetti E."/>
            <person name="Wrobel A."/>
            <person name="Rasinkangas P."/>
            <person name="Parkhill J."/>
            <person name="Rea M.C."/>
            <person name="O'Sullivan O."/>
            <person name="Ritari J."/>
            <person name="Douillard F.P."/>
            <person name="Paul Ross R."/>
            <person name="Yang R."/>
            <person name="Briner A.E."/>
            <person name="Felis G.E."/>
            <person name="de Vos W.M."/>
            <person name="Barrangou R."/>
            <person name="Klaenhammer T.R."/>
            <person name="Caufield P.W."/>
            <person name="Cui Y."/>
            <person name="Zhang H."/>
            <person name="O'Toole P.W."/>
        </authorList>
    </citation>
    <scope>NUCLEOTIDE SEQUENCE [LARGE SCALE GENOMIC DNA]</scope>
    <source>
        <strain evidence="2 3">DSM 12744</strain>
    </source>
</reference>
<dbReference type="AlphaFoldDB" id="A0A0R1N337"/>
<feature type="domain" description="DUF7916" evidence="1">
    <location>
        <begin position="6"/>
        <end position="307"/>
    </location>
</feature>
<gene>
    <name evidence="2" type="ORF">FD09_GL000261</name>
</gene>
<keyword evidence="3" id="KW-1185">Reference proteome</keyword>
<dbReference type="EMBL" id="AZEC01000001">
    <property type="protein sequence ID" value="KRL14608.1"/>
    <property type="molecule type" value="Genomic_DNA"/>
</dbReference>
<sequence length="308" mass="32680">MTKRLLDWQRTDYLDVPGTQAKQAIIASEGRVIMAETVSSFPAMYGGISGAQVDASFGAQLILLNTFDVFHPEIKGLPTAPAESPVAALKAKVGALVGINLEPVDETVQTFDEQFAIAKGRQATSETFAAAEALGIDYVLLTGNPKTQVTNQKISAAIKVAKQAFHGLIFAGKMHSSGVDEPVITAADVEEFINAGADGILLPAPYTVPGYSPETLAPLLKIIADWNSRPEVHHDYQQRVVTIAANGTSQDSADLATIRQIGLSSKALGFDVQHVGDSLGGLADPEAIYALGVAIRGKRHQVQIMARH</sequence>
<dbReference type="Pfam" id="PF25509">
    <property type="entry name" value="DUF7916"/>
    <property type="match status" value="1"/>
</dbReference>
<name>A0A0R1N337_9LACO</name>
<dbReference type="SUPFAM" id="SSF51366">
    <property type="entry name" value="Ribulose-phoshate binding barrel"/>
    <property type="match status" value="1"/>
</dbReference>
<dbReference type="InterPro" id="IPR011060">
    <property type="entry name" value="RibuloseP-bd_barrel"/>
</dbReference>
<evidence type="ECO:0000259" key="1">
    <source>
        <dbReference type="Pfam" id="PF25509"/>
    </source>
</evidence>
<evidence type="ECO:0000313" key="2">
    <source>
        <dbReference type="EMBL" id="KRL14608.1"/>
    </source>
</evidence>
<evidence type="ECO:0000313" key="3">
    <source>
        <dbReference type="Proteomes" id="UP000051330"/>
    </source>
</evidence>
<comment type="caution">
    <text evidence="2">The sequence shown here is derived from an EMBL/GenBank/DDBJ whole genome shotgun (WGS) entry which is preliminary data.</text>
</comment>
<dbReference type="PATRIC" id="fig|1423792.3.peg.265"/>
<dbReference type="Proteomes" id="UP000051330">
    <property type="component" value="Unassembled WGS sequence"/>
</dbReference>
<dbReference type="RefSeq" id="WP_057817460.1">
    <property type="nucleotide sequence ID" value="NZ_AZEC01000001.1"/>
</dbReference>
<accession>A0A0R1N337</accession>
<protein>
    <recommendedName>
        <fullName evidence="1">DUF7916 domain-containing protein</fullName>
    </recommendedName>
</protein>
<proteinExistence type="predicted"/>
<organism evidence="2 3">
    <name type="scientific">Schleiferilactobacillus perolens DSM 12744</name>
    <dbReference type="NCBI Taxonomy" id="1423792"/>
    <lineage>
        <taxon>Bacteria</taxon>
        <taxon>Bacillati</taxon>
        <taxon>Bacillota</taxon>
        <taxon>Bacilli</taxon>
        <taxon>Lactobacillales</taxon>
        <taxon>Lactobacillaceae</taxon>
        <taxon>Schleiferilactobacillus</taxon>
    </lineage>
</organism>
<dbReference type="InterPro" id="IPR057238">
    <property type="entry name" value="DUF7916"/>
</dbReference>
<dbReference type="STRING" id="1423792.FD09_GL000261"/>
<dbReference type="OrthoDB" id="5581965at2"/>